<name>A0A7R9XS13_9CHLO</name>
<evidence type="ECO:0000259" key="4">
    <source>
        <dbReference type="Pfam" id="PF12849"/>
    </source>
</evidence>
<evidence type="ECO:0000256" key="2">
    <source>
        <dbReference type="SAM" id="Phobius"/>
    </source>
</evidence>
<evidence type="ECO:0000256" key="3">
    <source>
        <dbReference type="SAM" id="SignalP"/>
    </source>
</evidence>
<proteinExistence type="inferred from homology"/>
<keyword evidence="3" id="KW-0732">Signal</keyword>
<dbReference type="SUPFAM" id="SSF53850">
    <property type="entry name" value="Periplasmic binding protein-like II"/>
    <property type="match status" value="1"/>
</dbReference>
<feature type="chain" id="PRO_5030605354" description="PBP domain-containing protein" evidence="3">
    <location>
        <begin position="36"/>
        <end position="505"/>
    </location>
</feature>
<evidence type="ECO:0000256" key="1">
    <source>
        <dbReference type="ARBA" id="ARBA00008725"/>
    </source>
</evidence>
<comment type="similarity">
    <text evidence="1">Belongs to the PstS family.</text>
</comment>
<feature type="transmembrane region" description="Helical" evidence="2">
    <location>
        <begin position="469"/>
        <end position="491"/>
    </location>
</feature>
<evidence type="ECO:0000313" key="5">
    <source>
        <dbReference type="EMBL" id="CAD8225396.1"/>
    </source>
</evidence>
<keyword evidence="2" id="KW-0472">Membrane</keyword>
<gene>
    <name evidence="5" type="ORF">OLUC0939_LOCUS6136</name>
</gene>
<dbReference type="Pfam" id="PF12849">
    <property type="entry name" value="PBP_like_2"/>
    <property type="match status" value="1"/>
</dbReference>
<dbReference type="Gene3D" id="3.40.190.10">
    <property type="entry name" value="Periplasmic binding protein-like II"/>
    <property type="match status" value="2"/>
</dbReference>
<sequence length="505" mass="53297">MIKTTTIESRRRHRHRWFAVAVLAMICAQAPLAFAAQSVQDNLGSVQRYQLHGSGTTNPSKLIWLAMDKLEEMAGSTLRMTYRSVGSGTGASDWADFTNAGDFASTDYGLAAVTSPTGAPFMQIPFQIGAVSLFHNVPGVGTGVMKLSACTVAKIFTGAITNWNDAAIATDSGLSLPSQTIKVIWRSNGSSSTYGLKGYMYAGCPAVYSTAPTPSNGADPFTGTHLYSTGVTGSDSMRLAIGANEYSIGYIDAGHGHLDNLSEVSLKNANNEWVVTKEGNPAGRLTANIPAVVTSAVKATFPQSGSATDYAGDWSGVNLFNKAGAGVWPICAFTYLHVRTTYADTATEGVVRAFVEYMLSSTIQAKITEFYFYPLDSAFAAEVKTAVSTTLSAASPVWTWVDPVPTGSSYTVSGAMGSTTFSPKRQTYAEYERGLFKKNIAALEASVAALKTELAAKTGNDDAADERTLALAAISFVVAVIAVIVGSIAMCRGGRSSQVMRVVGM</sequence>
<dbReference type="EMBL" id="HBDX01007156">
    <property type="protein sequence ID" value="CAD8225396.1"/>
    <property type="molecule type" value="Transcribed_RNA"/>
</dbReference>
<protein>
    <recommendedName>
        <fullName evidence="4">PBP domain-containing protein</fullName>
    </recommendedName>
</protein>
<organism evidence="5">
    <name type="scientific">Ostreococcus sp. 'lucimarinus'</name>
    <dbReference type="NCBI Taxonomy" id="242159"/>
    <lineage>
        <taxon>Eukaryota</taxon>
        <taxon>Viridiplantae</taxon>
        <taxon>Chlorophyta</taxon>
        <taxon>Mamiellophyceae</taxon>
        <taxon>Mamiellales</taxon>
        <taxon>Bathycoccaceae</taxon>
        <taxon>Ostreococcus</taxon>
    </lineage>
</organism>
<accession>A0A7R9XS13</accession>
<dbReference type="InterPro" id="IPR050962">
    <property type="entry name" value="Phosphate-bind_PstS"/>
</dbReference>
<feature type="domain" description="PBP" evidence="4">
    <location>
        <begin position="50"/>
        <end position="361"/>
    </location>
</feature>
<dbReference type="AlphaFoldDB" id="A0A7R9XS13"/>
<dbReference type="PANTHER" id="PTHR42996">
    <property type="entry name" value="PHOSPHATE-BINDING PROTEIN PSTS"/>
    <property type="match status" value="1"/>
</dbReference>
<reference evidence="5" key="1">
    <citation type="submission" date="2021-01" db="EMBL/GenBank/DDBJ databases">
        <authorList>
            <person name="Corre E."/>
            <person name="Pelletier E."/>
            <person name="Niang G."/>
            <person name="Scheremetjew M."/>
            <person name="Finn R."/>
            <person name="Kale V."/>
            <person name="Holt S."/>
            <person name="Cochrane G."/>
            <person name="Meng A."/>
            <person name="Brown T."/>
            <person name="Cohen L."/>
        </authorList>
    </citation>
    <scope>NUCLEOTIDE SEQUENCE</scope>
    <source>
        <strain evidence="5">Clade-A-BCC118000</strain>
    </source>
</reference>
<keyword evidence="2" id="KW-1133">Transmembrane helix</keyword>
<keyword evidence="2" id="KW-0812">Transmembrane</keyword>
<dbReference type="PANTHER" id="PTHR42996:SF1">
    <property type="entry name" value="PHOSPHATE-BINDING PROTEIN PSTS"/>
    <property type="match status" value="1"/>
</dbReference>
<feature type="signal peptide" evidence="3">
    <location>
        <begin position="1"/>
        <end position="35"/>
    </location>
</feature>
<dbReference type="InterPro" id="IPR024370">
    <property type="entry name" value="PBP_domain"/>
</dbReference>